<keyword evidence="3" id="KW-1185">Reference proteome</keyword>
<evidence type="ECO:0000256" key="1">
    <source>
        <dbReference type="SAM" id="Phobius"/>
    </source>
</evidence>
<evidence type="ECO:0000313" key="2">
    <source>
        <dbReference type="EMBL" id="MDR6412547.1"/>
    </source>
</evidence>
<gene>
    <name evidence="2" type="ORF">J2804_005983</name>
</gene>
<keyword evidence="1" id="KW-1133">Transmembrane helix</keyword>
<protein>
    <submittedName>
        <fullName evidence="2">Uncharacterized protein</fullName>
    </submittedName>
</protein>
<proteinExistence type="predicted"/>
<sequence length="110" mass="11708">MKVSLIGDGALDAFTATFLAATAFFAGAFFAATFLVGTGAAFLATFFAEVGMFLLPVVVSELHEAHTVCARFNAGFYKRSHDLRDSFMYNGQGLLRGADCATHFDACFSG</sequence>
<keyword evidence="1" id="KW-0472">Membrane</keyword>
<evidence type="ECO:0000313" key="3">
    <source>
        <dbReference type="Proteomes" id="UP001264340"/>
    </source>
</evidence>
<reference evidence="2 3" key="1">
    <citation type="submission" date="2023-07" db="EMBL/GenBank/DDBJ databases">
        <title>Sorghum-associated microbial communities from plants grown in Nebraska, USA.</title>
        <authorList>
            <person name="Schachtman D."/>
        </authorList>
    </citation>
    <scope>NUCLEOTIDE SEQUENCE [LARGE SCALE GENOMIC DNA]</scope>
    <source>
        <strain evidence="2 3">DS1316</strain>
    </source>
</reference>
<feature type="transmembrane region" description="Helical" evidence="1">
    <location>
        <begin position="12"/>
        <end position="34"/>
    </location>
</feature>
<comment type="caution">
    <text evidence="2">The sequence shown here is derived from an EMBL/GenBank/DDBJ whole genome shotgun (WGS) entry which is preliminary data.</text>
</comment>
<name>A0ABU1M0T5_9BURK</name>
<feature type="transmembrane region" description="Helical" evidence="1">
    <location>
        <begin position="40"/>
        <end position="59"/>
    </location>
</feature>
<dbReference type="EMBL" id="JAVDRP010000020">
    <property type="protein sequence ID" value="MDR6412547.1"/>
    <property type="molecule type" value="Genomic_DNA"/>
</dbReference>
<dbReference type="Proteomes" id="UP001264340">
    <property type="component" value="Unassembled WGS sequence"/>
</dbReference>
<accession>A0ABU1M0T5</accession>
<keyword evidence="1" id="KW-0812">Transmembrane</keyword>
<organism evidence="2 3">
    <name type="scientific">Paraburkholderia terricola</name>
    <dbReference type="NCBI Taxonomy" id="169427"/>
    <lineage>
        <taxon>Bacteria</taxon>
        <taxon>Pseudomonadati</taxon>
        <taxon>Pseudomonadota</taxon>
        <taxon>Betaproteobacteria</taxon>
        <taxon>Burkholderiales</taxon>
        <taxon>Burkholderiaceae</taxon>
        <taxon>Paraburkholderia</taxon>
    </lineage>
</organism>